<evidence type="ECO:0000256" key="1">
    <source>
        <dbReference type="ARBA" id="ARBA00004651"/>
    </source>
</evidence>
<dbReference type="Proteomes" id="UP001500403">
    <property type="component" value="Unassembled WGS sequence"/>
</dbReference>
<dbReference type="Gene3D" id="1.20.1250.20">
    <property type="entry name" value="MFS general substrate transporter like domains"/>
    <property type="match status" value="1"/>
</dbReference>
<feature type="compositionally biased region" description="Basic and acidic residues" evidence="7">
    <location>
        <begin position="198"/>
        <end position="220"/>
    </location>
</feature>
<evidence type="ECO:0000256" key="3">
    <source>
        <dbReference type="ARBA" id="ARBA00022475"/>
    </source>
</evidence>
<comment type="subcellular location">
    <subcellularLocation>
        <location evidence="1">Cell membrane</location>
        <topology evidence="1">Multi-pass membrane protein</topology>
    </subcellularLocation>
</comment>
<evidence type="ECO:0000313" key="10">
    <source>
        <dbReference type="EMBL" id="GAA2935915.1"/>
    </source>
</evidence>
<dbReference type="InterPro" id="IPR020846">
    <property type="entry name" value="MFS_dom"/>
</dbReference>
<dbReference type="InterPro" id="IPR050171">
    <property type="entry name" value="MFS_Transporters"/>
</dbReference>
<dbReference type="PANTHER" id="PTHR23517:SF2">
    <property type="entry name" value="MULTIDRUG RESISTANCE PROTEIN MDTH"/>
    <property type="match status" value="1"/>
</dbReference>
<feature type="transmembrane region" description="Helical" evidence="8">
    <location>
        <begin position="358"/>
        <end position="378"/>
    </location>
</feature>
<evidence type="ECO:0000256" key="4">
    <source>
        <dbReference type="ARBA" id="ARBA00022692"/>
    </source>
</evidence>
<evidence type="ECO:0000256" key="5">
    <source>
        <dbReference type="ARBA" id="ARBA00022989"/>
    </source>
</evidence>
<dbReference type="PROSITE" id="PS50850">
    <property type="entry name" value="MFS"/>
    <property type="match status" value="1"/>
</dbReference>
<keyword evidence="3" id="KW-1003">Cell membrane</keyword>
<feature type="transmembrane region" description="Helical" evidence="8">
    <location>
        <begin position="300"/>
        <end position="320"/>
    </location>
</feature>
<feature type="transmembrane region" description="Helical" evidence="8">
    <location>
        <begin position="326"/>
        <end position="346"/>
    </location>
</feature>
<feature type="transmembrane region" description="Helical" evidence="8">
    <location>
        <begin position="235"/>
        <end position="256"/>
    </location>
</feature>
<feature type="transmembrane region" description="Helical" evidence="8">
    <location>
        <begin position="143"/>
        <end position="164"/>
    </location>
</feature>
<dbReference type="InterPro" id="IPR036259">
    <property type="entry name" value="MFS_trans_sf"/>
</dbReference>
<feature type="region of interest" description="Disordered" evidence="7">
    <location>
        <begin position="197"/>
        <end position="220"/>
    </location>
</feature>
<evidence type="ECO:0000256" key="2">
    <source>
        <dbReference type="ARBA" id="ARBA00022448"/>
    </source>
</evidence>
<keyword evidence="11" id="KW-1185">Reference proteome</keyword>
<dbReference type="Pfam" id="PF07690">
    <property type="entry name" value="MFS_1"/>
    <property type="match status" value="1"/>
</dbReference>
<evidence type="ECO:0000256" key="6">
    <source>
        <dbReference type="ARBA" id="ARBA00023136"/>
    </source>
</evidence>
<feature type="domain" description="Major facilitator superfamily (MFS) profile" evidence="9">
    <location>
        <begin position="1"/>
        <end position="415"/>
    </location>
</feature>
<protein>
    <submittedName>
        <fullName evidence="10">MFS transporter</fullName>
    </submittedName>
</protein>
<dbReference type="RefSeq" id="WP_344493777.1">
    <property type="nucleotide sequence ID" value="NZ_BAAAUD010000020.1"/>
</dbReference>
<accession>A0ABN3X5L9</accession>
<evidence type="ECO:0000256" key="8">
    <source>
        <dbReference type="SAM" id="Phobius"/>
    </source>
</evidence>
<keyword evidence="6 8" id="KW-0472">Membrane</keyword>
<feature type="region of interest" description="Disordered" evidence="7">
    <location>
        <begin position="417"/>
        <end position="443"/>
    </location>
</feature>
<dbReference type="PANTHER" id="PTHR23517">
    <property type="entry name" value="RESISTANCE PROTEIN MDTM, PUTATIVE-RELATED-RELATED"/>
    <property type="match status" value="1"/>
</dbReference>
<dbReference type="InterPro" id="IPR011701">
    <property type="entry name" value="MFS"/>
</dbReference>
<keyword evidence="2" id="KW-0813">Transport</keyword>
<comment type="caution">
    <text evidence="10">The sequence shown here is derived from an EMBL/GenBank/DDBJ whole genome shotgun (WGS) entry which is preliminary data.</text>
</comment>
<dbReference type="CDD" id="cd17329">
    <property type="entry name" value="MFS_MdtH_MDR_like"/>
    <property type="match status" value="1"/>
</dbReference>
<gene>
    <name evidence="10" type="ORF">GCM10010446_21320</name>
</gene>
<keyword evidence="5 8" id="KW-1133">Transmembrane helix</keyword>
<evidence type="ECO:0000313" key="11">
    <source>
        <dbReference type="Proteomes" id="UP001500403"/>
    </source>
</evidence>
<feature type="transmembrane region" description="Helical" evidence="8">
    <location>
        <begin position="12"/>
        <end position="35"/>
    </location>
</feature>
<reference evidence="10 11" key="1">
    <citation type="journal article" date="2019" name="Int. J. Syst. Evol. Microbiol.">
        <title>The Global Catalogue of Microorganisms (GCM) 10K type strain sequencing project: providing services to taxonomists for standard genome sequencing and annotation.</title>
        <authorList>
            <consortium name="The Broad Institute Genomics Platform"/>
            <consortium name="The Broad Institute Genome Sequencing Center for Infectious Disease"/>
            <person name="Wu L."/>
            <person name="Ma J."/>
        </authorList>
    </citation>
    <scope>NUCLEOTIDE SEQUENCE [LARGE SCALE GENOMIC DNA]</scope>
    <source>
        <strain evidence="10 11">JCM 9088</strain>
    </source>
</reference>
<feature type="transmembrane region" description="Helical" evidence="8">
    <location>
        <begin position="390"/>
        <end position="407"/>
    </location>
</feature>
<keyword evidence="4 8" id="KW-0812">Transmembrane</keyword>
<feature type="transmembrane region" description="Helical" evidence="8">
    <location>
        <begin position="268"/>
        <end position="288"/>
    </location>
</feature>
<name>A0ABN3X5L9_9ACTN</name>
<evidence type="ECO:0000256" key="7">
    <source>
        <dbReference type="SAM" id="MobiDB-lite"/>
    </source>
</evidence>
<dbReference type="SUPFAM" id="SSF103473">
    <property type="entry name" value="MFS general substrate transporter"/>
    <property type="match status" value="1"/>
</dbReference>
<organism evidence="10 11">
    <name type="scientific">Streptomyces enissocaesilis</name>
    <dbReference type="NCBI Taxonomy" id="332589"/>
    <lineage>
        <taxon>Bacteria</taxon>
        <taxon>Bacillati</taxon>
        <taxon>Actinomycetota</taxon>
        <taxon>Actinomycetes</taxon>
        <taxon>Kitasatosporales</taxon>
        <taxon>Streptomycetaceae</taxon>
        <taxon>Streptomyces</taxon>
        <taxon>Streptomyces rochei group</taxon>
    </lineage>
</organism>
<dbReference type="EMBL" id="BAAAUD010000020">
    <property type="protein sequence ID" value="GAA2935915.1"/>
    <property type="molecule type" value="Genomic_DNA"/>
</dbReference>
<proteinExistence type="predicted"/>
<sequence>MSAAALPRSPRLPRLLISSQFVFNVGFFAVLPYLAGHLSGTLGLAGWLVGLVLGLRTFSQQGLFVVGGALTDRYGARPVVLAGCALRVAGFGWLGFAGATWSVIGAVLLVGFAAALFSPAVETEIARQAVRHEEETGLPRTRMLARFSAGGQAGALIGPVLGALLLYGGFRAACLTGAAVFAAVTVAHWRLLPGRPPAEIEEHGRNGEDRQDGEDGRGHVPVRDGVRRLLRNRAFLGLCLAYSTYLLAYNQLYLALPGELHRATGSQAALGWLFALSSVLVVAGQVPLSRWAAERLSWRGCVLGGLLLIAASFAAAGALLPLGGLWSSLAFVVLLTLGQMLVVPATRAWLPDLVGDRGLGLFTGALSSVSGLVALAGGAPAGALLEMGGALPWLVLAAVPLAGLALVPRTVRTSRTAAPSAAPGAPSASGASGAPGAPGTPVR</sequence>
<evidence type="ECO:0000259" key="9">
    <source>
        <dbReference type="PROSITE" id="PS50850"/>
    </source>
</evidence>